<keyword evidence="6" id="KW-1185">Reference proteome</keyword>
<dbReference type="GeneID" id="28491047"/>
<dbReference type="KEGG" id="pyc:TQ32_04390"/>
<evidence type="ECO:0000313" key="4">
    <source>
        <dbReference type="EMBL" id="MFA4804909.1"/>
    </source>
</evidence>
<name>A0A127B952_9EURY</name>
<dbReference type="Gene3D" id="1.20.120.330">
    <property type="entry name" value="Nucleotidyltransferases domain 2"/>
    <property type="match status" value="1"/>
</dbReference>
<dbReference type="InterPro" id="IPR052226">
    <property type="entry name" value="UPF0332_toxin"/>
</dbReference>
<reference evidence="3 5" key="2">
    <citation type="journal article" date="2016" name="Int. J. Syst. Evol. Microbiol.">
        <title>Pyrococcus kukulkanii sp. nov., a hyperthermophilic, piezophilic archaeon isolated from a deep-sea hydrothermal vent.</title>
        <authorList>
            <person name="Callac N."/>
            <person name="Oger P."/>
            <person name="Lesongeur F."/>
            <person name="Rattray J.E."/>
            <person name="Vannier P."/>
            <person name="Michoud G."/>
            <person name="Beauverger M."/>
            <person name="Gayet N."/>
            <person name="Rouxel O."/>
            <person name="Jebbar M."/>
            <person name="Godfroy A."/>
        </authorList>
    </citation>
    <scope>NUCLEOTIDE SEQUENCE [LARGE SCALE GENOMIC DNA]</scope>
    <source>
        <strain evidence="3 5">NCB100</strain>
    </source>
</reference>
<feature type="domain" description="HEPN" evidence="2">
    <location>
        <begin position="10"/>
        <end position="123"/>
    </location>
</feature>
<gene>
    <name evidence="4" type="ORF">P8X34_09255</name>
    <name evidence="3" type="ORF">TQ32_04390</name>
</gene>
<dbReference type="SUPFAM" id="SSF81593">
    <property type="entry name" value="Nucleotidyltransferase substrate binding subunit/domain"/>
    <property type="match status" value="1"/>
</dbReference>
<sequence length="137" mass="15562">MGIPEEVIRHIEIAEEELSSANLLLQNGKLRDAISRAYYSMFHAAKALLLMKGINPKKHSGVVMMFGLHFVDEGFIERTYAKYLASAFSLRSRADYDIYYEPSLEEAEAVVENAERFLQRIKRALEEIAHGEKSIGP</sequence>
<reference evidence="5" key="1">
    <citation type="submission" date="2015-02" db="EMBL/GenBank/DDBJ databases">
        <title>Pyrococcus kukulkanii sp. nov., a novel hyperthermophilic archaeon isolated from a deep-sea hydrothermal vent at the Guaymas Basin.</title>
        <authorList>
            <person name="Oger P.M."/>
            <person name="Callac N."/>
            <person name="Jebbar M."/>
            <person name="Godfroy A."/>
        </authorList>
    </citation>
    <scope>NUCLEOTIDE SEQUENCE [LARGE SCALE GENOMIC DNA]</scope>
    <source>
        <strain evidence="5">NCB100</strain>
    </source>
</reference>
<evidence type="ECO:0000313" key="5">
    <source>
        <dbReference type="Proteomes" id="UP000070587"/>
    </source>
</evidence>
<dbReference type="RefSeq" id="WP_068321507.1">
    <property type="nucleotide sequence ID" value="NZ_CP010835.1"/>
</dbReference>
<reference evidence="4 6" key="3">
    <citation type="submission" date="2023-03" db="EMBL/GenBank/DDBJ databases">
        <title>Speciation in Pyrococcus: adaptation to high temperature as a mechanism.</title>
        <authorList>
            <person name="Gu J."/>
        </authorList>
    </citation>
    <scope>NUCLEOTIDE SEQUENCE [LARGE SCALE GENOMIC DNA]</scope>
    <source>
        <strain evidence="4 6">LMOA34</strain>
    </source>
</reference>
<dbReference type="Proteomes" id="UP000070587">
    <property type="component" value="Chromosome"/>
</dbReference>
<proteinExistence type="inferred from homology"/>
<dbReference type="PANTHER" id="PTHR36565">
    <property type="entry name" value="UPF0332 PROTEIN TM_1000"/>
    <property type="match status" value="1"/>
</dbReference>
<dbReference type="PANTHER" id="PTHR36565:SF5">
    <property type="entry name" value="TOXIN MJ0605-RELATED"/>
    <property type="match status" value="1"/>
</dbReference>
<dbReference type="InterPro" id="IPR007842">
    <property type="entry name" value="HEPN_dom"/>
</dbReference>
<evidence type="ECO:0000259" key="2">
    <source>
        <dbReference type="Pfam" id="PF05168"/>
    </source>
</evidence>
<evidence type="ECO:0000313" key="3">
    <source>
        <dbReference type="EMBL" id="AMM53808.1"/>
    </source>
</evidence>
<dbReference type="Proteomes" id="UP001571980">
    <property type="component" value="Unassembled WGS sequence"/>
</dbReference>
<dbReference type="EMBL" id="CP010835">
    <property type="protein sequence ID" value="AMM53808.1"/>
    <property type="molecule type" value="Genomic_DNA"/>
</dbReference>
<evidence type="ECO:0000313" key="6">
    <source>
        <dbReference type="Proteomes" id="UP001571980"/>
    </source>
</evidence>
<dbReference type="STRING" id="1609559.TQ32_04390"/>
<comment type="similarity">
    <text evidence="1">Belongs to the UPF0332 family.</text>
</comment>
<organism evidence="3 5">
    <name type="scientific">Pyrococcus kukulkanii</name>
    <dbReference type="NCBI Taxonomy" id="1609559"/>
    <lineage>
        <taxon>Archaea</taxon>
        <taxon>Methanobacteriati</taxon>
        <taxon>Methanobacteriota</taxon>
        <taxon>Thermococci</taxon>
        <taxon>Thermococcales</taxon>
        <taxon>Thermococcaceae</taxon>
        <taxon>Pyrococcus</taxon>
    </lineage>
</organism>
<dbReference type="PATRIC" id="fig|1609559.3.peg.914"/>
<evidence type="ECO:0000256" key="1">
    <source>
        <dbReference type="ARBA" id="ARBA00038248"/>
    </source>
</evidence>
<accession>A0A127B952</accession>
<dbReference type="Pfam" id="PF05168">
    <property type="entry name" value="HEPN"/>
    <property type="match status" value="1"/>
</dbReference>
<dbReference type="AlphaFoldDB" id="A0A127B952"/>
<dbReference type="OrthoDB" id="101012at2157"/>
<dbReference type="EMBL" id="JARRIG010000006">
    <property type="protein sequence ID" value="MFA4804909.1"/>
    <property type="molecule type" value="Genomic_DNA"/>
</dbReference>
<protein>
    <submittedName>
        <fullName evidence="4">HEPN domain-containing protein</fullName>
    </submittedName>
</protein>